<dbReference type="EMBL" id="LJIX01000006">
    <property type="protein sequence ID" value="KQL18656.1"/>
    <property type="molecule type" value="Genomic_DNA"/>
</dbReference>
<keyword evidence="14" id="KW-1185">Reference proteome</keyword>
<dbReference type="InterPro" id="IPR006130">
    <property type="entry name" value="Asp/Orn_carbamoylTrfase"/>
</dbReference>
<dbReference type="Proteomes" id="UP000050996">
    <property type="component" value="Unassembled WGS sequence"/>
</dbReference>
<dbReference type="GO" id="GO:0016597">
    <property type="term" value="F:amino acid binding"/>
    <property type="evidence" value="ECO:0007669"/>
    <property type="project" value="InterPro"/>
</dbReference>
<evidence type="ECO:0000256" key="3">
    <source>
        <dbReference type="ARBA" id="ARBA00004975"/>
    </source>
</evidence>
<dbReference type="Gene3D" id="3.40.50.1370">
    <property type="entry name" value="Aspartate/ornithine carbamoyltransferase"/>
    <property type="match status" value="2"/>
</dbReference>
<dbReference type="Pfam" id="PF00185">
    <property type="entry name" value="OTCace"/>
    <property type="match status" value="1"/>
</dbReference>
<reference evidence="13 14" key="1">
    <citation type="submission" date="2015-09" db="EMBL/GenBank/DDBJ databases">
        <title>Genome sequencing project for genomic taxonomy and phylogenomics of Bacillus-like bacteria.</title>
        <authorList>
            <person name="Liu B."/>
            <person name="Wang J."/>
            <person name="Zhu Y."/>
            <person name="Liu G."/>
            <person name="Chen Q."/>
            <person name="Chen Z."/>
            <person name="Lan J."/>
            <person name="Che J."/>
            <person name="Ge C."/>
            <person name="Shi H."/>
            <person name="Pan Z."/>
            <person name="Liu X."/>
        </authorList>
    </citation>
    <scope>NUCLEOTIDE SEQUENCE [LARGE SCALE GENOMIC DNA]</scope>
    <source>
        <strain evidence="13 14">FJAT-18043</strain>
    </source>
</reference>
<dbReference type="FunFam" id="3.40.50.1370:FF:000016">
    <property type="entry name" value="Ornithine carbamoyltransferase"/>
    <property type="match status" value="1"/>
</dbReference>
<dbReference type="NCBIfam" id="NF001986">
    <property type="entry name" value="PRK00779.1"/>
    <property type="match status" value="1"/>
</dbReference>
<dbReference type="AlphaFoldDB" id="A0A0Q3QLY3"/>
<dbReference type="GO" id="GO:0019240">
    <property type="term" value="P:citrulline biosynthetic process"/>
    <property type="evidence" value="ECO:0007669"/>
    <property type="project" value="TreeGrafter"/>
</dbReference>
<comment type="subcellular location">
    <subcellularLocation>
        <location evidence="2 10">Cytoplasm</location>
    </subcellularLocation>
</comment>
<keyword evidence="7 10" id="KW-0963">Cytoplasm</keyword>
<evidence type="ECO:0000313" key="14">
    <source>
        <dbReference type="Proteomes" id="UP000050996"/>
    </source>
</evidence>
<dbReference type="PATRIC" id="fig|1637975.4.peg.1514"/>
<feature type="binding site" evidence="10">
    <location>
        <begin position="278"/>
        <end position="279"/>
    </location>
    <ligand>
        <name>carbamoyl phosphate</name>
        <dbReference type="ChEBI" id="CHEBI:58228"/>
    </ligand>
</feature>
<feature type="binding site" evidence="10">
    <location>
        <position position="116"/>
    </location>
    <ligand>
        <name>carbamoyl phosphate</name>
        <dbReference type="ChEBI" id="CHEBI:58228"/>
    </ligand>
</feature>
<protein>
    <recommendedName>
        <fullName evidence="6 10">Ornithine carbamoyltransferase</fullName>
        <shortName evidence="10">OTCase</shortName>
        <ecNumber evidence="5 10">2.1.3.3</ecNumber>
    </recommendedName>
</protein>
<evidence type="ECO:0000256" key="6">
    <source>
        <dbReference type="ARBA" id="ARBA00016634"/>
    </source>
</evidence>
<dbReference type="STRING" id="1637975.AN957_08785"/>
<dbReference type="NCBIfam" id="TIGR00658">
    <property type="entry name" value="orni_carb_tr"/>
    <property type="match status" value="1"/>
</dbReference>
<dbReference type="InterPro" id="IPR002292">
    <property type="entry name" value="Orn/put_carbamltrans"/>
</dbReference>
<feature type="binding site" evidence="10">
    <location>
        <position position="174"/>
    </location>
    <ligand>
        <name>L-ornithine</name>
        <dbReference type="ChEBI" id="CHEBI:46911"/>
    </ligand>
</feature>
<evidence type="ECO:0000259" key="12">
    <source>
        <dbReference type="Pfam" id="PF02729"/>
    </source>
</evidence>
<feature type="binding site" evidence="10">
    <location>
        <begin position="242"/>
        <end position="243"/>
    </location>
    <ligand>
        <name>L-ornithine</name>
        <dbReference type="ChEBI" id="CHEBI:46911"/>
    </ligand>
</feature>
<dbReference type="PRINTS" id="PR00100">
    <property type="entry name" value="AOTCASE"/>
</dbReference>
<dbReference type="PROSITE" id="PS00097">
    <property type="entry name" value="CARBAMOYLTRANSFERASE"/>
    <property type="match status" value="1"/>
</dbReference>
<evidence type="ECO:0000256" key="8">
    <source>
        <dbReference type="ARBA" id="ARBA00022679"/>
    </source>
</evidence>
<feature type="binding site" evidence="10">
    <location>
        <position position="306"/>
    </location>
    <ligand>
        <name>carbamoyl phosphate</name>
        <dbReference type="ChEBI" id="CHEBI:58228"/>
    </ligand>
</feature>
<comment type="function">
    <text evidence="1">Reversibly catalyzes the transfer of the carbamoyl group from carbamoyl phosphate (CP) to the N(epsilon) atom of ornithine (ORN) to produce L-citrulline.</text>
</comment>
<feature type="domain" description="Aspartate/ornithine carbamoyltransferase Asp/Orn-binding" evidence="11">
    <location>
        <begin position="163"/>
        <end position="315"/>
    </location>
</feature>
<comment type="caution">
    <text evidence="13">The sequence shown here is derived from an EMBL/GenBank/DDBJ whole genome shotgun (WGS) entry which is preliminary data.</text>
</comment>
<dbReference type="GO" id="GO:0004585">
    <property type="term" value="F:ornithine carbamoyltransferase activity"/>
    <property type="evidence" value="ECO:0007669"/>
    <property type="project" value="UniProtKB-UniRule"/>
</dbReference>
<dbReference type="RefSeq" id="WP_056683514.1">
    <property type="nucleotide sequence ID" value="NZ_CP041305.1"/>
</dbReference>
<evidence type="ECO:0000256" key="10">
    <source>
        <dbReference type="HAMAP-Rule" id="MF_01109"/>
    </source>
</evidence>
<proteinExistence type="inferred from homology"/>
<evidence type="ECO:0000256" key="4">
    <source>
        <dbReference type="ARBA" id="ARBA00007805"/>
    </source>
</evidence>
<dbReference type="EC" id="2.1.3.3" evidence="5 10"/>
<feature type="binding site" evidence="10">
    <location>
        <position position="238"/>
    </location>
    <ligand>
        <name>L-ornithine</name>
        <dbReference type="ChEBI" id="CHEBI:46911"/>
    </ligand>
</feature>
<feature type="binding site" evidence="10">
    <location>
        <begin position="143"/>
        <end position="146"/>
    </location>
    <ligand>
        <name>carbamoyl phosphate</name>
        <dbReference type="ChEBI" id="CHEBI:58228"/>
    </ligand>
</feature>
<keyword evidence="8 10" id="KW-0808">Transferase</keyword>
<dbReference type="PRINTS" id="PR00102">
    <property type="entry name" value="OTCASE"/>
</dbReference>
<dbReference type="GO" id="GO:0005737">
    <property type="term" value="C:cytoplasm"/>
    <property type="evidence" value="ECO:0007669"/>
    <property type="project" value="UniProtKB-SubCell"/>
</dbReference>
<dbReference type="Pfam" id="PF02729">
    <property type="entry name" value="OTCace_N"/>
    <property type="match status" value="1"/>
</dbReference>
<dbReference type="InterPro" id="IPR006131">
    <property type="entry name" value="Asp_carbamoyltransf_Asp/Orn-bd"/>
</dbReference>
<evidence type="ECO:0000256" key="2">
    <source>
        <dbReference type="ARBA" id="ARBA00004496"/>
    </source>
</evidence>
<evidence type="ECO:0000313" key="13">
    <source>
        <dbReference type="EMBL" id="KQL18656.1"/>
    </source>
</evidence>
<gene>
    <name evidence="13" type="ORF">AN957_08785</name>
</gene>
<name>A0A0Q3QLY3_9BACI</name>
<evidence type="ECO:0000259" key="11">
    <source>
        <dbReference type="Pfam" id="PF00185"/>
    </source>
</evidence>
<evidence type="ECO:0000256" key="9">
    <source>
        <dbReference type="ARBA" id="ARBA00048772"/>
    </source>
</evidence>
<dbReference type="SUPFAM" id="SSF53671">
    <property type="entry name" value="Aspartate/ornithine carbamoyltransferase"/>
    <property type="match status" value="1"/>
</dbReference>
<accession>A0A0Q3QLY3</accession>
<dbReference type="FunFam" id="3.40.50.1370:FF:000008">
    <property type="entry name" value="Ornithine carbamoyltransferase"/>
    <property type="match status" value="1"/>
</dbReference>
<sequence>MISIQATEKQLNIKGKHFLTLADFSADEIKGIVTKAQKMKNASYTGEDPKPLQGKILGMIFEKSSTRTRVSFEAGMLQLGGHALYLNSNDLQLGRGESIADTAKVLSYYVDAIMIRTFSHQTIEELSSHATIPVINGLTDLYHPCQVLADLLTIQEEKGTLAGQKLCYVGDGNNVAHSLMIASAKVGMDITIASPAGYEPNAAITKMALEFAKASGSKIEITNDPFDAVKGADAIYTDVWASMGQEKENEQRKKVFSNFQVNEELVQHGKNDFVFLHCLPAHRGEEVSAEIIDGPHSAVFQQAGNRLHVQKALLTEIL</sequence>
<evidence type="ECO:0000256" key="1">
    <source>
        <dbReference type="ARBA" id="ARBA00003822"/>
    </source>
</evidence>
<feature type="binding site" evidence="10">
    <location>
        <position position="92"/>
    </location>
    <ligand>
        <name>carbamoyl phosphate</name>
        <dbReference type="ChEBI" id="CHEBI:58228"/>
    </ligand>
</feature>
<dbReference type="PANTHER" id="PTHR45753">
    <property type="entry name" value="ORNITHINE CARBAMOYLTRANSFERASE, MITOCHONDRIAL"/>
    <property type="match status" value="1"/>
</dbReference>
<organism evidence="13 14">
    <name type="scientific">Cytobacillus solani</name>
    <dbReference type="NCBI Taxonomy" id="1637975"/>
    <lineage>
        <taxon>Bacteria</taxon>
        <taxon>Bacillati</taxon>
        <taxon>Bacillota</taxon>
        <taxon>Bacilli</taxon>
        <taxon>Bacillales</taxon>
        <taxon>Bacillaceae</taxon>
        <taxon>Cytobacillus</taxon>
    </lineage>
</organism>
<feature type="domain" description="Aspartate/ornithine carbamoyltransferase carbamoyl-P binding" evidence="12">
    <location>
        <begin position="16"/>
        <end position="156"/>
    </location>
</feature>
<evidence type="ECO:0000256" key="5">
    <source>
        <dbReference type="ARBA" id="ARBA00013007"/>
    </source>
</evidence>
<feature type="binding site" evidence="10">
    <location>
        <begin position="65"/>
        <end position="68"/>
    </location>
    <ligand>
        <name>carbamoyl phosphate</name>
        <dbReference type="ChEBI" id="CHEBI:58228"/>
    </ligand>
</feature>
<evidence type="ECO:0000256" key="7">
    <source>
        <dbReference type="ARBA" id="ARBA00022490"/>
    </source>
</evidence>
<dbReference type="InterPro" id="IPR006132">
    <property type="entry name" value="Asp/Orn_carbamoyltranf_P-bd"/>
</dbReference>
<dbReference type="GO" id="GO:0042450">
    <property type="term" value="P:L-arginine biosynthetic process via ornithine"/>
    <property type="evidence" value="ECO:0007669"/>
    <property type="project" value="UniProtKB-UniRule"/>
</dbReference>
<comment type="catalytic activity">
    <reaction evidence="9 10">
        <text>carbamoyl phosphate + L-ornithine = L-citrulline + phosphate + H(+)</text>
        <dbReference type="Rhea" id="RHEA:19513"/>
        <dbReference type="ChEBI" id="CHEBI:15378"/>
        <dbReference type="ChEBI" id="CHEBI:43474"/>
        <dbReference type="ChEBI" id="CHEBI:46911"/>
        <dbReference type="ChEBI" id="CHEBI:57743"/>
        <dbReference type="ChEBI" id="CHEBI:58228"/>
        <dbReference type="EC" id="2.1.3.3"/>
    </reaction>
</comment>
<dbReference type="InterPro" id="IPR036901">
    <property type="entry name" value="Asp/Orn_carbamoylTrfase_sf"/>
</dbReference>
<dbReference type="InterPro" id="IPR024904">
    <property type="entry name" value="OTCase_ArgI"/>
</dbReference>
<dbReference type="PANTHER" id="PTHR45753:SF3">
    <property type="entry name" value="ORNITHINE TRANSCARBAMYLASE, MITOCHONDRIAL"/>
    <property type="match status" value="1"/>
</dbReference>
<comment type="similarity">
    <text evidence="4 10">Belongs to the aspartate/ornithine carbamoyltransferase superfamily. OTCase family.</text>
</comment>
<dbReference type="HAMAP" id="MF_01109">
    <property type="entry name" value="OTCase"/>
    <property type="match status" value="1"/>
</dbReference>
<comment type="pathway">
    <text evidence="3">Amino-acid biosynthesis; L-arginine biosynthesis; L-arginine from L-ornithine and carbamoyl phosphate: step 1/3.</text>
</comment>